<reference evidence="2 3" key="1">
    <citation type="journal article" date="2018" name="Nat. Ecol. Evol.">
        <title>Shark genomes provide insights into elasmobranch evolution and the origin of vertebrates.</title>
        <authorList>
            <person name="Hara Y"/>
            <person name="Yamaguchi K"/>
            <person name="Onimaru K"/>
            <person name="Kadota M"/>
            <person name="Koyanagi M"/>
            <person name="Keeley SD"/>
            <person name="Tatsumi K"/>
            <person name="Tanaka K"/>
            <person name="Motone F"/>
            <person name="Kageyama Y"/>
            <person name="Nozu R"/>
            <person name="Adachi N"/>
            <person name="Nishimura O"/>
            <person name="Nakagawa R"/>
            <person name="Tanegashima C"/>
            <person name="Kiyatake I"/>
            <person name="Matsumoto R"/>
            <person name="Murakumo K"/>
            <person name="Nishida K"/>
            <person name="Terakita A"/>
            <person name="Kuratani S"/>
            <person name="Sato K"/>
            <person name="Hyodo S Kuraku.S."/>
        </authorList>
    </citation>
    <scope>NUCLEOTIDE SEQUENCE [LARGE SCALE GENOMIC DNA]</scope>
</reference>
<evidence type="ECO:0000313" key="2">
    <source>
        <dbReference type="EMBL" id="GCC26343.1"/>
    </source>
</evidence>
<organism evidence="2 3">
    <name type="scientific">Chiloscyllium punctatum</name>
    <name type="common">Brownbanded bambooshark</name>
    <name type="synonym">Hemiscyllium punctatum</name>
    <dbReference type="NCBI Taxonomy" id="137246"/>
    <lineage>
        <taxon>Eukaryota</taxon>
        <taxon>Metazoa</taxon>
        <taxon>Chordata</taxon>
        <taxon>Craniata</taxon>
        <taxon>Vertebrata</taxon>
        <taxon>Chondrichthyes</taxon>
        <taxon>Elasmobranchii</taxon>
        <taxon>Galeomorphii</taxon>
        <taxon>Galeoidea</taxon>
        <taxon>Orectolobiformes</taxon>
        <taxon>Hemiscylliidae</taxon>
        <taxon>Chiloscyllium</taxon>
    </lineage>
</organism>
<name>A0A401S7G9_CHIPU</name>
<evidence type="ECO:0000256" key="1">
    <source>
        <dbReference type="SAM" id="MobiDB-lite"/>
    </source>
</evidence>
<protein>
    <submittedName>
        <fullName evidence="2">Uncharacterized protein</fullName>
    </submittedName>
</protein>
<proteinExistence type="predicted"/>
<dbReference type="AlphaFoldDB" id="A0A401S7G9"/>
<comment type="caution">
    <text evidence="2">The sequence shown here is derived from an EMBL/GenBank/DDBJ whole genome shotgun (WGS) entry which is preliminary data.</text>
</comment>
<feature type="compositionally biased region" description="Pro residues" evidence="1">
    <location>
        <begin position="28"/>
        <end position="41"/>
    </location>
</feature>
<dbReference type="EMBL" id="BEZZ01000120">
    <property type="protein sequence ID" value="GCC26343.1"/>
    <property type="molecule type" value="Genomic_DNA"/>
</dbReference>
<feature type="region of interest" description="Disordered" evidence="1">
    <location>
        <begin position="1"/>
        <end position="44"/>
    </location>
</feature>
<gene>
    <name evidence="2" type="ORF">chiPu_0004759</name>
</gene>
<sequence>MRLPVDRRRREAAGSADGRQEAASPARARPPPPPPPPPAPLHPHVHAQLLSADRRLIAVNESDCPLEINTHRMLMPTLVASTMTGAA</sequence>
<feature type="compositionally biased region" description="Basic and acidic residues" evidence="1">
    <location>
        <begin position="1"/>
        <end position="12"/>
    </location>
</feature>
<evidence type="ECO:0000313" key="3">
    <source>
        <dbReference type="Proteomes" id="UP000287033"/>
    </source>
</evidence>
<dbReference type="Proteomes" id="UP000287033">
    <property type="component" value="Unassembled WGS sequence"/>
</dbReference>
<keyword evidence="3" id="KW-1185">Reference proteome</keyword>
<accession>A0A401S7G9</accession>